<dbReference type="RefSeq" id="WP_303543372.1">
    <property type="nucleotide sequence ID" value="NZ_JAUOTP010000005.1"/>
</dbReference>
<evidence type="ECO:0000313" key="3">
    <source>
        <dbReference type="EMBL" id="MDO6415392.1"/>
    </source>
</evidence>
<dbReference type="InterPro" id="IPR017972">
    <property type="entry name" value="Cyt_P450_CS"/>
</dbReference>
<evidence type="ECO:0000256" key="2">
    <source>
        <dbReference type="RuleBase" id="RU000461"/>
    </source>
</evidence>
<dbReference type="Proteomes" id="UP001169764">
    <property type="component" value="Unassembled WGS sequence"/>
</dbReference>
<evidence type="ECO:0000313" key="4">
    <source>
        <dbReference type="Proteomes" id="UP001169764"/>
    </source>
</evidence>
<gene>
    <name evidence="3" type="ORF">Q4F19_13445</name>
</gene>
<dbReference type="EMBL" id="JAUOTP010000005">
    <property type="protein sequence ID" value="MDO6415392.1"/>
    <property type="molecule type" value="Genomic_DNA"/>
</dbReference>
<dbReference type="PANTHER" id="PTHR46696:SF1">
    <property type="entry name" value="CYTOCHROME P450 YJIB-RELATED"/>
    <property type="match status" value="1"/>
</dbReference>
<keyword evidence="2" id="KW-0479">Metal-binding</keyword>
<dbReference type="InterPro" id="IPR001128">
    <property type="entry name" value="Cyt_P450"/>
</dbReference>
<dbReference type="InterPro" id="IPR036396">
    <property type="entry name" value="Cyt_P450_sf"/>
</dbReference>
<dbReference type="SUPFAM" id="SSF48264">
    <property type="entry name" value="Cytochrome P450"/>
    <property type="match status" value="1"/>
</dbReference>
<protein>
    <submittedName>
        <fullName evidence="3">Cytochrome P450</fullName>
    </submittedName>
</protein>
<organism evidence="3 4">
    <name type="scientific">Sphingomonas natans</name>
    <dbReference type="NCBI Taxonomy" id="3063330"/>
    <lineage>
        <taxon>Bacteria</taxon>
        <taxon>Pseudomonadati</taxon>
        <taxon>Pseudomonadota</taxon>
        <taxon>Alphaproteobacteria</taxon>
        <taxon>Sphingomonadales</taxon>
        <taxon>Sphingomonadaceae</taxon>
        <taxon>Sphingomonas</taxon>
    </lineage>
</organism>
<dbReference type="Pfam" id="PF00067">
    <property type="entry name" value="p450"/>
    <property type="match status" value="1"/>
</dbReference>
<keyword evidence="2" id="KW-0349">Heme</keyword>
<dbReference type="PRINTS" id="PR00359">
    <property type="entry name" value="BP450"/>
</dbReference>
<dbReference type="InterPro" id="IPR002397">
    <property type="entry name" value="Cyt_P450_B"/>
</dbReference>
<dbReference type="PROSITE" id="PS00086">
    <property type="entry name" value="CYTOCHROME_P450"/>
    <property type="match status" value="1"/>
</dbReference>
<comment type="caution">
    <text evidence="3">The sequence shown here is derived from an EMBL/GenBank/DDBJ whole genome shotgun (WGS) entry which is preliminary data.</text>
</comment>
<keyword evidence="2" id="KW-0503">Monooxygenase</keyword>
<sequence length="366" mass="39269">MLERIDKRPLHPCPPVRATGPSGASLWYISRNADVRKVLSCPFASSDPSKPGFPEPEDLDSRTPFLIELDAPRHADLRRLVLPEFGTRSVNAIAPRIEASAQRLVAAMRASGPTASLRDDYARPLASLAICHLLEVPELEGPWLTEIATTLADDSLDADAQGAAFVAVSAYMEGVVDDRITRPGSDLFSRLAKGALAEGSISRAELVALAILLLMAGHDTNAKMIELGVGTLLDHPRAVAWIVSTPEAAFAAVDELVRLHSIADDDGFRVATGDIEVGGVRIKAGDGIVPLVRHANHDPAVFEDPHLFDLDRNTNAHLGFGFGPHLCLGRPLARLTQATAYRILFSEVPGLCQASKRGEPLTVSGW</sequence>
<dbReference type="Gene3D" id="1.10.630.10">
    <property type="entry name" value="Cytochrome P450"/>
    <property type="match status" value="1"/>
</dbReference>
<evidence type="ECO:0000256" key="1">
    <source>
        <dbReference type="ARBA" id="ARBA00010617"/>
    </source>
</evidence>
<keyword evidence="4" id="KW-1185">Reference proteome</keyword>
<name>A0ABT8YBM5_9SPHN</name>
<accession>A0ABT8YBM5</accession>
<keyword evidence="2" id="KW-0408">Iron</keyword>
<proteinExistence type="inferred from homology"/>
<comment type="similarity">
    <text evidence="1 2">Belongs to the cytochrome P450 family.</text>
</comment>
<keyword evidence="2" id="KW-0560">Oxidoreductase</keyword>
<dbReference type="PANTHER" id="PTHR46696">
    <property type="entry name" value="P450, PUTATIVE (EUROFUNG)-RELATED"/>
    <property type="match status" value="1"/>
</dbReference>
<dbReference type="PRINTS" id="PR00385">
    <property type="entry name" value="P450"/>
</dbReference>
<reference evidence="3" key="1">
    <citation type="submission" date="2023-07" db="EMBL/GenBank/DDBJ databases">
        <authorList>
            <person name="Kim M."/>
        </authorList>
    </citation>
    <scope>NUCLEOTIDE SEQUENCE</scope>
    <source>
        <strain evidence="3">BIUV-7</strain>
    </source>
</reference>